<reference evidence="2" key="1">
    <citation type="submission" date="2011-04" db="EMBL/GenBank/DDBJ databases">
        <title>Evolution of plant cell wall degrading machinery underlies the functional diversity of forest fungi.</title>
        <authorList>
            <consortium name="US DOE Joint Genome Institute (JGI-PGF)"/>
            <person name="Eastwood D.C."/>
            <person name="Floudas D."/>
            <person name="Binder M."/>
            <person name="Majcherczyk A."/>
            <person name="Schneider P."/>
            <person name="Aerts A."/>
            <person name="Asiegbu F.O."/>
            <person name="Baker S.E."/>
            <person name="Barry K."/>
            <person name="Bendiksby M."/>
            <person name="Blumentritt M."/>
            <person name="Coutinho P.M."/>
            <person name="Cullen D."/>
            <person name="Cullen D."/>
            <person name="Gathman A."/>
            <person name="Goodell B."/>
            <person name="Henrissat B."/>
            <person name="Ihrmark K."/>
            <person name="Kauserud H."/>
            <person name="Kohler A."/>
            <person name="LaButti K."/>
            <person name="Lapidus A."/>
            <person name="Lavin J.L."/>
            <person name="Lee Y.-H."/>
            <person name="Lindquist E."/>
            <person name="Lilly W."/>
            <person name="Lucas S."/>
            <person name="Morin E."/>
            <person name="Murat C."/>
            <person name="Oguiza J.A."/>
            <person name="Park J."/>
            <person name="Pisabarro A.G."/>
            <person name="Riley R."/>
            <person name="Rosling A."/>
            <person name="Salamov A."/>
            <person name="Schmidt O."/>
            <person name="Schmutz J."/>
            <person name="Skrede I."/>
            <person name="Stenlid J."/>
            <person name="Wiebenga A."/>
            <person name="Xie X."/>
            <person name="Kues U."/>
            <person name="Hibbett D.S."/>
            <person name="Hoffmeister D."/>
            <person name="Hogberg N."/>
            <person name="Martin F."/>
            <person name="Grigoriev I.V."/>
            <person name="Watkinson S.C."/>
        </authorList>
    </citation>
    <scope>NUCLEOTIDE SEQUENCE</scope>
    <source>
        <strain evidence="2">S7.9</strain>
    </source>
</reference>
<sequence length="227" mass="25594">MSDMTSPSNPVPACSDRAKARKARIKQLELEQQKWDQEALVMTEDQKQTLLLSFKSVKTEFSDLDGLSWSRYTKSGHDNWVADDPTPKPSCTEFDQFQIRPVHIQPKSMPPYAVLSHAELASFAPEETIRVSRLGSQSPRSPLLQCSSANHLFRIPHSPVIPPMVTERCSNASLNSPCPRQSKFDTVRQIPNSRLSSLVEIYQPTLPEQISMEHTPQMPERTALDVP</sequence>
<dbReference type="HOGENOM" id="CLU_1220325_0_0_1"/>
<proteinExistence type="predicted"/>
<dbReference type="KEGG" id="sla:SERLADRAFT_472154"/>
<gene>
    <name evidence="2" type="ORF">SERLADRAFT_472154</name>
</gene>
<evidence type="ECO:0000256" key="1">
    <source>
        <dbReference type="SAM" id="MobiDB-lite"/>
    </source>
</evidence>
<dbReference type="OrthoDB" id="2757916at2759"/>
<feature type="region of interest" description="Disordered" evidence="1">
    <location>
        <begin position="1"/>
        <end position="20"/>
    </location>
</feature>
<name>F8P280_SERL9</name>
<dbReference type="EMBL" id="GL945436">
    <property type="protein sequence ID" value="EGO23258.1"/>
    <property type="molecule type" value="Genomic_DNA"/>
</dbReference>
<organism>
    <name type="scientific">Serpula lacrymans var. lacrymans (strain S7.9)</name>
    <name type="common">Dry rot fungus</name>
    <dbReference type="NCBI Taxonomy" id="578457"/>
    <lineage>
        <taxon>Eukaryota</taxon>
        <taxon>Fungi</taxon>
        <taxon>Dikarya</taxon>
        <taxon>Basidiomycota</taxon>
        <taxon>Agaricomycotina</taxon>
        <taxon>Agaricomycetes</taxon>
        <taxon>Agaricomycetidae</taxon>
        <taxon>Boletales</taxon>
        <taxon>Coniophorineae</taxon>
        <taxon>Serpulaceae</taxon>
        <taxon>Serpula</taxon>
    </lineage>
</organism>
<evidence type="ECO:0000313" key="2">
    <source>
        <dbReference type="EMBL" id="EGO23258.1"/>
    </source>
</evidence>
<dbReference type="RefSeq" id="XP_007320498.1">
    <property type="nucleotide sequence ID" value="XM_007320436.1"/>
</dbReference>
<dbReference type="Proteomes" id="UP000008064">
    <property type="component" value="Unassembled WGS sequence"/>
</dbReference>
<dbReference type="AlphaFoldDB" id="F8P280"/>
<accession>F8P280</accession>
<dbReference type="GeneID" id="18820079"/>
<feature type="region of interest" description="Disordered" evidence="1">
    <location>
        <begin position="208"/>
        <end position="227"/>
    </location>
</feature>
<protein>
    <submittedName>
        <fullName evidence="2">Uncharacterized protein</fullName>
    </submittedName>
</protein>